<keyword evidence="5" id="KW-0297">G-protein coupled receptor</keyword>
<dbReference type="InterPro" id="IPR000276">
    <property type="entry name" value="GPCR_Rhodpsn"/>
</dbReference>
<sequence length="401" mass="46245">MDNNTDLNATLEAIATLSKICEEPSIYIYNMNGSLLEKVFFMYLFPILGLTGVVGNSLNILVLRDKGMKRTYILFFWVALSDILFFFSLSPTWLASYNFLAQINSFRQIFYAIKIHFLGLANWISAFNIWTVCLISLERYSAVNNPMKQNKMFGFSPKIVVATFMFLTFICTSYFHYESVCKTKFVCNGTWVLQACMDVRSEWEKWENNTPQWLRTTVEVLRYIHGLVAIFLPMLLVIGFNIALIYHAKSVGFSFQGSVSKKQAKKFSDGKETDESERSIYRRHSEATNHQRTENRITQIAIVIIFVFFVSNFPSAIVLLYQTVHPIEKSHNSPGEVSIGDWAKLITSILTMSGKAVNFFIFCIYSENFRRRLKSKICCGYFASITSSIDDSRRRSKRFNL</sequence>
<gene>
    <name evidence="9" type="primary">WBGene00275854</name>
</gene>
<dbReference type="GO" id="GO:0016020">
    <property type="term" value="C:membrane"/>
    <property type="evidence" value="ECO:0007669"/>
    <property type="project" value="UniProtKB-SubCell"/>
</dbReference>
<dbReference type="CDD" id="cd14978">
    <property type="entry name" value="7tmA_FMRFamide_R-like"/>
    <property type="match status" value="1"/>
</dbReference>
<keyword evidence="10" id="KW-1185">Reference proteome</keyword>
<dbReference type="Proteomes" id="UP000005239">
    <property type="component" value="Unassembled WGS sequence"/>
</dbReference>
<keyword evidence="2 5" id="KW-0812">Transmembrane</keyword>
<evidence type="ECO:0000313" key="9">
    <source>
        <dbReference type="EnsemblMetazoa" id="PPA37485.1"/>
    </source>
</evidence>
<dbReference type="PRINTS" id="PR00237">
    <property type="entry name" value="GPCRRHODOPSN"/>
</dbReference>
<keyword evidence="5" id="KW-0675">Receptor</keyword>
<feature type="transmembrane region" description="Helical" evidence="7">
    <location>
        <begin position="223"/>
        <end position="246"/>
    </location>
</feature>
<keyword evidence="5" id="KW-0807">Transducer</keyword>
<keyword evidence="3 7" id="KW-1133">Transmembrane helix</keyword>
<evidence type="ECO:0000256" key="4">
    <source>
        <dbReference type="ARBA" id="ARBA00023136"/>
    </source>
</evidence>
<name>A0A8R1YTF1_PRIPA</name>
<evidence type="ECO:0000256" key="2">
    <source>
        <dbReference type="ARBA" id="ARBA00022692"/>
    </source>
</evidence>
<evidence type="ECO:0000259" key="8">
    <source>
        <dbReference type="PROSITE" id="PS50262"/>
    </source>
</evidence>
<dbReference type="PROSITE" id="PS50262">
    <property type="entry name" value="G_PROTEIN_RECEP_F1_2"/>
    <property type="match status" value="1"/>
</dbReference>
<dbReference type="PROSITE" id="PS00237">
    <property type="entry name" value="G_PROTEIN_RECEP_F1_1"/>
    <property type="match status" value="1"/>
</dbReference>
<feature type="transmembrane region" description="Helical" evidence="7">
    <location>
        <begin position="74"/>
        <end position="95"/>
    </location>
</feature>
<proteinExistence type="inferred from homology"/>
<evidence type="ECO:0000256" key="3">
    <source>
        <dbReference type="ARBA" id="ARBA00022989"/>
    </source>
</evidence>
<dbReference type="InterPro" id="IPR017452">
    <property type="entry name" value="GPCR_Rhodpsn_7TM"/>
</dbReference>
<protein>
    <recommendedName>
        <fullName evidence="8">G-protein coupled receptors family 1 profile domain-containing protein</fullName>
    </recommendedName>
</protein>
<comment type="subcellular location">
    <subcellularLocation>
        <location evidence="1">Membrane</location>
    </subcellularLocation>
</comment>
<reference evidence="9" key="2">
    <citation type="submission" date="2022-06" db="UniProtKB">
        <authorList>
            <consortium name="EnsemblMetazoa"/>
        </authorList>
    </citation>
    <scope>IDENTIFICATION</scope>
    <source>
        <strain evidence="9">PS312</strain>
    </source>
</reference>
<dbReference type="AlphaFoldDB" id="A0A8R1YTF1"/>
<feature type="region of interest" description="Disordered" evidence="6">
    <location>
        <begin position="266"/>
        <end position="287"/>
    </location>
</feature>
<evidence type="ECO:0000256" key="5">
    <source>
        <dbReference type="RuleBase" id="RU000688"/>
    </source>
</evidence>
<feature type="transmembrane region" description="Helical" evidence="7">
    <location>
        <begin position="342"/>
        <end position="365"/>
    </location>
</feature>
<dbReference type="PANTHER" id="PTHR46895:SF4">
    <property type="entry name" value="G-PROTEIN COUPLED RECEPTORS FAMILY 1 PROFILE DOMAIN-CONTAINING PROTEIN"/>
    <property type="match status" value="1"/>
</dbReference>
<feature type="transmembrane region" description="Helical" evidence="7">
    <location>
        <begin position="40"/>
        <end position="62"/>
    </location>
</feature>
<feature type="domain" description="G-protein coupled receptors family 1 profile" evidence="8">
    <location>
        <begin position="55"/>
        <end position="362"/>
    </location>
</feature>
<dbReference type="SUPFAM" id="SSF81321">
    <property type="entry name" value="Family A G protein-coupled receptor-like"/>
    <property type="match status" value="1"/>
</dbReference>
<evidence type="ECO:0000256" key="7">
    <source>
        <dbReference type="SAM" id="Phobius"/>
    </source>
</evidence>
<feature type="transmembrane region" description="Helical" evidence="7">
    <location>
        <begin position="300"/>
        <end position="322"/>
    </location>
</feature>
<feature type="transmembrane region" description="Helical" evidence="7">
    <location>
        <begin position="158"/>
        <end position="177"/>
    </location>
</feature>
<accession>A0A8R1YTF1</accession>
<evidence type="ECO:0000256" key="1">
    <source>
        <dbReference type="ARBA" id="ARBA00004370"/>
    </source>
</evidence>
<evidence type="ECO:0000256" key="6">
    <source>
        <dbReference type="SAM" id="MobiDB-lite"/>
    </source>
</evidence>
<keyword evidence="4 7" id="KW-0472">Membrane</keyword>
<evidence type="ECO:0000313" key="10">
    <source>
        <dbReference type="Proteomes" id="UP000005239"/>
    </source>
</evidence>
<organism evidence="9 10">
    <name type="scientific">Pristionchus pacificus</name>
    <name type="common">Parasitic nematode worm</name>
    <dbReference type="NCBI Taxonomy" id="54126"/>
    <lineage>
        <taxon>Eukaryota</taxon>
        <taxon>Metazoa</taxon>
        <taxon>Ecdysozoa</taxon>
        <taxon>Nematoda</taxon>
        <taxon>Chromadorea</taxon>
        <taxon>Rhabditida</taxon>
        <taxon>Rhabditina</taxon>
        <taxon>Diplogasteromorpha</taxon>
        <taxon>Diplogasteroidea</taxon>
        <taxon>Neodiplogasteridae</taxon>
        <taxon>Pristionchus</taxon>
    </lineage>
</organism>
<dbReference type="Gene3D" id="1.20.1070.10">
    <property type="entry name" value="Rhodopsin 7-helix transmembrane proteins"/>
    <property type="match status" value="1"/>
</dbReference>
<feature type="transmembrane region" description="Helical" evidence="7">
    <location>
        <begin position="115"/>
        <end position="137"/>
    </location>
</feature>
<comment type="similarity">
    <text evidence="5">Belongs to the G-protein coupled receptor 1 family.</text>
</comment>
<reference evidence="10" key="1">
    <citation type="journal article" date="2008" name="Nat. Genet.">
        <title>The Pristionchus pacificus genome provides a unique perspective on nematode lifestyle and parasitism.</title>
        <authorList>
            <person name="Dieterich C."/>
            <person name="Clifton S.W."/>
            <person name="Schuster L.N."/>
            <person name="Chinwalla A."/>
            <person name="Delehaunty K."/>
            <person name="Dinkelacker I."/>
            <person name="Fulton L."/>
            <person name="Fulton R."/>
            <person name="Godfrey J."/>
            <person name="Minx P."/>
            <person name="Mitreva M."/>
            <person name="Roeseler W."/>
            <person name="Tian H."/>
            <person name="Witte H."/>
            <person name="Yang S.P."/>
            <person name="Wilson R.K."/>
            <person name="Sommer R.J."/>
        </authorList>
    </citation>
    <scope>NUCLEOTIDE SEQUENCE [LARGE SCALE GENOMIC DNA]</scope>
    <source>
        <strain evidence="10">PS312</strain>
    </source>
</reference>
<dbReference type="PANTHER" id="PTHR46895">
    <property type="entry name" value="PROTEIN CBG20548-RELATED"/>
    <property type="match status" value="1"/>
</dbReference>
<dbReference type="Pfam" id="PF00001">
    <property type="entry name" value="7tm_1"/>
    <property type="match status" value="1"/>
</dbReference>
<dbReference type="GO" id="GO:0004930">
    <property type="term" value="F:G protein-coupled receptor activity"/>
    <property type="evidence" value="ECO:0007669"/>
    <property type="project" value="UniProtKB-KW"/>
</dbReference>
<dbReference type="EnsemblMetazoa" id="PPA37485.1">
    <property type="protein sequence ID" value="PPA37485.1"/>
    <property type="gene ID" value="WBGene00275854"/>
</dbReference>